<comment type="caution">
    <text evidence="6">The sequence shown here is derived from an EMBL/GenBank/DDBJ whole genome shotgun (WGS) entry which is preliminary data.</text>
</comment>
<feature type="domain" description="FAD/NAD(P)-binding" evidence="5">
    <location>
        <begin position="4"/>
        <end position="290"/>
    </location>
</feature>
<keyword evidence="4" id="KW-0560">Oxidoreductase</keyword>
<dbReference type="GO" id="GO:0004174">
    <property type="term" value="F:electron-transferring-flavoprotein dehydrogenase activity"/>
    <property type="evidence" value="ECO:0007669"/>
    <property type="project" value="TreeGrafter"/>
</dbReference>
<proteinExistence type="inferred from homology"/>
<dbReference type="PRINTS" id="PR00368">
    <property type="entry name" value="FADPNR"/>
</dbReference>
<dbReference type="OrthoDB" id="202203at2759"/>
<dbReference type="PANTHER" id="PTHR43735">
    <property type="entry name" value="APOPTOSIS-INDUCING FACTOR 1"/>
    <property type="match status" value="1"/>
</dbReference>
<dbReference type="AlphaFoldDB" id="A0A4Q4SW66"/>
<keyword evidence="2" id="KW-0285">Flavoprotein</keyword>
<accession>A0A4Q4SW66</accession>
<evidence type="ECO:0000256" key="1">
    <source>
        <dbReference type="ARBA" id="ARBA00006442"/>
    </source>
</evidence>
<evidence type="ECO:0000256" key="4">
    <source>
        <dbReference type="ARBA" id="ARBA00023002"/>
    </source>
</evidence>
<dbReference type="SUPFAM" id="SSF51905">
    <property type="entry name" value="FAD/NAD(P)-binding domain"/>
    <property type="match status" value="1"/>
</dbReference>
<dbReference type="GO" id="GO:0050660">
    <property type="term" value="F:flavin adenine dinucleotide binding"/>
    <property type="evidence" value="ECO:0007669"/>
    <property type="project" value="TreeGrafter"/>
</dbReference>
<evidence type="ECO:0000313" key="6">
    <source>
        <dbReference type="EMBL" id="RYO86829.1"/>
    </source>
</evidence>
<evidence type="ECO:0000259" key="5">
    <source>
        <dbReference type="Pfam" id="PF07992"/>
    </source>
</evidence>
<dbReference type="EMBL" id="QJNU01000766">
    <property type="protein sequence ID" value="RYO86829.1"/>
    <property type="molecule type" value="Genomic_DNA"/>
</dbReference>
<dbReference type="PRINTS" id="PR00411">
    <property type="entry name" value="PNDRDTASEI"/>
</dbReference>
<dbReference type="Gene3D" id="3.50.50.100">
    <property type="match status" value="1"/>
</dbReference>
<gene>
    <name evidence="6" type="ORF">DL764_008942</name>
</gene>
<dbReference type="InterPro" id="IPR023753">
    <property type="entry name" value="FAD/NAD-binding_dom"/>
</dbReference>
<sequence length="372" mass="39600">MTKTVVVLGGAFAGIQVAHRLLKHTKASFPDLKVILVSKNSHFFWNLASVRAIVPGVLKEEQYSLPIADGFKQYPADSFEFIVGSAEGVDVNAKTVKVVVSGDGERTLTYDHLVLATGTRCADAAMPWKGNGTHEEVAAQIAAIQQKVAAAKHIVVAGAGATGVETAAELRFEYKDKTVVLLSKDAEILGGDSVAAGARSELKKLGVDIRTDARVVGSETLPDGRTEVALASGEKIATDLYLPTTGVVPNTEYLPERLLTDRKFVDVDEFFAVRGAEDVWAAGDIAWKPRGSFVLADMQAAGVSKNIDLALKGKSPAVVKTLPFDVFLCATGRGRGVGRMGVVKVFSFMVYMIKGKTLGVQRLPGYVDGSAF</sequence>
<dbReference type="Proteomes" id="UP000293360">
    <property type="component" value="Unassembled WGS sequence"/>
</dbReference>
<comment type="similarity">
    <text evidence="1">Belongs to the FAD-dependent oxidoreductase family.</text>
</comment>
<evidence type="ECO:0000256" key="3">
    <source>
        <dbReference type="ARBA" id="ARBA00022827"/>
    </source>
</evidence>
<dbReference type="GO" id="GO:0005737">
    <property type="term" value="C:cytoplasm"/>
    <property type="evidence" value="ECO:0007669"/>
    <property type="project" value="TreeGrafter"/>
</dbReference>
<organism evidence="6 7">
    <name type="scientific">Monosporascus ibericus</name>
    <dbReference type="NCBI Taxonomy" id="155417"/>
    <lineage>
        <taxon>Eukaryota</taxon>
        <taxon>Fungi</taxon>
        <taxon>Dikarya</taxon>
        <taxon>Ascomycota</taxon>
        <taxon>Pezizomycotina</taxon>
        <taxon>Sordariomycetes</taxon>
        <taxon>Xylariomycetidae</taxon>
        <taxon>Xylariales</taxon>
        <taxon>Xylariales incertae sedis</taxon>
        <taxon>Monosporascus</taxon>
    </lineage>
</organism>
<dbReference type="PANTHER" id="PTHR43735:SF3">
    <property type="entry name" value="FERROPTOSIS SUPPRESSOR PROTEIN 1"/>
    <property type="match status" value="1"/>
</dbReference>
<name>A0A4Q4SW66_9PEZI</name>
<dbReference type="STRING" id="155417.A0A4Q4SW66"/>
<keyword evidence="7" id="KW-1185">Reference proteome</keyword>
<protein>
    <recommendedName>
        <fullName evidence="5">FAD/NAD(P)-binding domain-containing protein</fullName>
    </recommendedName>
</protein>
<dbReference type="InterPro" id="IPR036188">
    <property type="entry name" value="FAD/NAD-bd_sf"/>
</dbReference>
<evidence type="ECO:0000313" key="7">
    <source>
        <dbReference type="Proteomes" id="UP000293360"/>
    </source>
</evidence>
<evidence type="ECO:0000256" key="2">
    <source>
        <dbReference type="ARBA" id="ARBA00022630"/>
    </source>
</evidence>
<reference evidence="6 7" key="1">
    <citation type="submission" date="2018-06" db="EMBL/GenBank/DDBJ databases">
        <title>Complete Genomes of Monosporascus.</title>
        <authorList>
            <person name="Robinson A.J."/>
            <person name="Natvig D.O."/>
        </authorList>
    </citation>
    <scope>NUCLEOTIDE SEQUENCE [LARGE SCALE GENOMIC DNA]</scope>
    <source>
        <strain evidence="6 7">CBS 110550</strain>
    </source>
</reference>
<keyword evidence="3" id="KW-0274">FAD</keyword>
<dbReference type="Pfam" id="PF07992">
    <property type="entry name" value="Pyr_redox_2"/>
    <property type="match status" value="1"/>
</dbReference>